<keyword evidence="2" id="KW-0812">Transmembrane</keyword>
<evidence type="ECO:0000256" key="1">
    <source>
        <dbReference type="SAM" id="MobiDB-lite"/>
    </source>
</evidence>
<feature type="transmembrane region" description="Helical" evidence="2">
    <location>
        <begin position="140"/>
        <end position="163"/>
    </location>
</feature>
<sequence length="360" mass="41560">MNRKQEVRQNEINEEEEKRWDKVEPSEEIKTDTELPEEYYHGLEDLPWNLNSLEQLLYISLPTWIQRVFTGDSGVRKTLHLSFMRASGQPSITFTLITPLISHLLYRRIMPGKCFHALLCNLAEQFGIWTFHNNILPCRLISYTLLPYTLPATAVISFIYRFLYWVKKIPHKVLNTCKEFKQEVIAHLRLVFAHLRGLLSNRSLLLQVPALLPTLALFLAPWSCFASLPFAFLPCSSFPLLSLALRFLPRRLSTSTSNNQPECRSQTQPLWSRQRSLFCFQLTGSGGFCKKSDNILTDAEPLSSAFLLQLNLELEMDSHPEPRQFQKDTPDCEGSLLLNTEVDENLSSPFISYMDVQEED</sequence>
<proteinExistence type="predicted"/>
<reference evidence="3 4" key="1">
    <citation type="submission" date="2022-01" db="EMBL/GenBank/DDBJ databases">
        <title>A high-quality chromosome-level genome assembly of rohu carp, Labeo rohita.</title>
        <authorList>
            <person name="Arick M.A. II"/>
            <person name="Hsu C.-Y."/>
            <person name="Magbanua Z."/>
            <person name="Pechanova O."/>
            <person name="Grover C."/>
            <person name="Miller E."/>
            <person name="Thrash A."/>
            <person name="Ezzel L."/>
            <person name="Alam S."/>
            <person name="Benzie J."/>
            <person name="Hamilton M."/>
            <person name="Karsi A."/>
            <person name="Lawrence M.L."/>
            <person name="Peterson D.G."/>
        </authorList>
    </citation>
    <scope>NUCLEOTIDE SEQUENCE [LARGE SCALE GENOMIC DNA]</scope>
    <source>
        <strain evidence="4">BAU-BD-2019</strain>
        <tissue evidence="3">Blood</tissue>
    </source>
</reference>
<evidence type="ECO:0000256" key="2">
    <source>
        <dbReference type="SAM" id="Phobius"/>
    </source>
</evidence>
<comment type="caution">
    <text evidence="3">The sequence shown here is derived from an EMBL/GenBank/DDBJ whole genome shotgun (WGS) entry which is preliminary data.</text>
</comment>
<feature type="transmembrane region" description="Helical" evidence="2">
    <location>
        <begin position="228"/>
        <end position="248"/>
    </location>
</feature>
<dbReference type="EMBL" id="JACTAM010000006">
    <property type="protein sequence ID" value="KAI2663842.1"/>
    <property type="molecule type" value="Genomic_DNA"/>
</dbReference>
<keyword evidence="4" id="KW-1185">Reference proteome</keyword>
<protein>
    <submittedName>
        <fullName evidence="3">Patatin-like phospholipase domain-containing protein 2</fullName>
    </submittedName>
</protein>
<keyword evidence="2" id="KW-1133">Transmembrane helix</keyword>
<dbReference type="Proteomes" id="UP000830375">
    <property type="component" value="Unassembled WGS sequence"/>
</dbReference>
<keyword evidence="2" id="KW-0472">Membrane</keyword>
<evidence type="ECO:0000313" key="4">
    <source>
        <dbReference type="Proteomes" id="UP000830375"/>
    </source>
</evidence>
<name>A0ABQ8MLV7_LABRO</name>
<accession>A0ABQ8MLV7</accession>
<feature type="region of interest" description="Disordered" evidence="1">
    <location>
        <begin position="1"/>
        <end position="31"/>
    </location>
</feature>
<gene>
    <name evidence="3" type="ORF">H4Q32_012453</name>
</gene>
<organism evidence="3 4">
    <name type="scientific">Labeo rohita</name>
    <name type="common">Indian major carp</name>
    <name type="synonym">Cyprinus rohita</name>
    <dbReference type="NCBI Taxonomy" id="84645"/>
    <lineage>
        <taxon>Eukaryota</taxon>
        <taxon>Metazoa</taxon>
        <taxon>Chordata</taxon>
        <taxon>Craniata</taxon>
        <taxon>Vertebrata</taxon>
        <taxon>Euteleostomi</taxon>
        <taxon>Actinopterygii</taxon>
        <taxon>Neopterygii</taxon>
        <taxon>Teleostei</taxon>
        <taxon>Ostariophysi</taxon>
        <taxon>Cypriniformes</taxon>
        <taxon>Cyprinidae</taxon>
        <taxon>Labeoninae</taxon>
        <taxon>Labeonini</taxon>
        <taxon>Labeo</taxon>
    </lineage>
</organism>
<evidence type="ECO:0000313" key="3">
    <source>
        <dbReference type="EMBL" id="KAI2663842.1"/>
    </source>
</evidence>